<dbReference type="PROSITE" id="PS51841">
    <property type="entry name" value="LTD"/>
    <property type="match status" value="1"/>
</dbReference>
<dbReference type="NCBIfam" id="NF033681">
    <property type="entry name" value="ExeM_NucH_DNase"/>
    <property type="match status" value="1"/>
</dbReference>
<dbReference type="Gene3D" id="3.60.10.10">
    <property type="entry name" value="Endonuclease/exonuclease/phosphatase"/>
    <property type="match status" value="1"/>
</dbReference>
<dbReference type="RefSeq" id="WP_143912158.1">
    <property type="nucleotide sequence ID" value="NZ_VLNT01000003.1"/>
</dbReference>
<dbReference type="InterPro" id="IPR047971">
    <property type="entry name" value="ExeM-like"/>
</dbReference>
<keyword evidence="2" id="KW-0732">Signal</keyword>
<feature type="chain" id="PRO_5021700998" evidence="2">
    <location>
        <begin position="20"/>
        <end position="925"/>
    </location>
</feature>
<dbReference type="SUPFAM" id="SSF56219">
    <property type="entry name" value="DNase I-like"/>
    <property type="match status" value="1"/>
</dbReference>
<reference evidence="4 5" key="1">
    <citation type="submission" date="2019-07" db="EMBL/GenBank/DDBJ databases">
        <authorList>
            <person name="Zhao L.H."/>
        </authorList>
    </citation>
    <scope>NUCLEOTIDE SEQUENCE [LARGE SCALE GENOMIC DNA]</scope>
    <source>
        <strain evidence="4 5">Co35</strain>
    </source>
</reference>
<gene>
    <name evidence="4" type="ORF">FNM00_05230</name>
</gene>
<evidence type="ECO:0000256" key="2">
    <source>
        <dbReference type="SAM" id="SignalP"/>
    </source>
</evidence>
<dbReference type="Pfam" id="PF00932">
    <property type="entry name" value="LTD"/>
    <property type="match status" value="1"/>
</dbReference>
<keyword evidence="4" id="KW-0378">Hydrolase</keyword>
<dbReference type="PANTHER" id="PTHR42834">
    <property type="entry name" value="ENDONUCLEASE/EXONUCLEASE/PHOSPHATASE FAMILY PROTEIN (AFU_ORTHOLOGUE AFUA_3G09210)"/>
    <property type="match status" value="1"/>
</dbReference>
<protein>
    <submittedName>
        <fullName evidence="4">ExeM/NucH family extracellular endonuclease</fullName>
    </submittedName>
</protein>
<evidence type="ECO:0000313" key="5">
    <source>
        <dbReference type="Proteomes" id="UP000316988"/>
    </source>
</evidence>
<dbReference type="Proteomes" id="UP000316988">
    <property type="component" value="Unassembled WGS sequence"/>
</dbReference>
<accession>A0A554SFI5</accession>
<evidence type="ECO:0000259" key="3">
    <source>
        <dbReference type="PROSITE" id="PS51841"/>
    </source>
</evidence>
<dbReference type="InterPro" id="IPR001322">
    <property type="entry name" value="Lamin_tail_dom"/>
</dbReference>
<dbReference type="OrthoDB" id="1016457at2"/>
<keyword evidence="5" id="KW-1185">Reference proteome</keyword>
<keyword evidence="4" id="KW-0540">Nuclease</keyword>
<comment type="caution">
    <text evidence="4">The sequence shown here is derived from an EMBL/GenBank/DDBJ whole genome shotgun (WGS) entry which is preliminary data.</text>
</comment>
<keyword evidence="4" id="KW-0255">Endonuclease</keyword>
<dbReference type="PANTHER" id="PTHR42834:SF1">
    <property type="entry name" value="ENDONUCLEASE_EXONUCLEASE_PHOSPHATASE FAMILY PROTEIN (AFU_ORTHOLOGUE AFUA_3G09210)"/>
    <property type="match status" value="1"/>
</dbReference>
<organism evidence="4 5">
    <name type="scientific">Aeromicrobium piscarium</name>
    <dbReference type="NCBI Taxonomy" id="2590901"/>
    <lineage>
        <taxon>Bacteria</taxon>
        <taxon>Bacillati</taxon>
        <taxon>Actinomycetota</taxon>
        <taxon>Actinomycetes</taxon>
        <taxon>Propionibacteriales</taxon>
        <taxon>Nocardioidaceae</taxon>
        <taxon>Aeromicrobium</taxon>
    </lineage>
</organism>
<evidence type="ECO:0000313" key="4">
    <source>
        <dbReference type="EMBL" id="TSD65112.1"/>
    </source>
</evidence>
<proteinExistence type="predicted"/>
<dbReference type="CDD" id="cd10283">
    <property type="entry name" value="MnuA_DNase1-like"/>
    <property type="match status" value="1"/>
</dbReference>
<dbReference type="InterPro" id="IPR036691">
    <property type="entry name" value="Endo/exonu/phosph_ase_sf"/>
</dbReference>
<evidence type="ECO:0000256" key="1">
    <source>
        <dbReference type="SAM" id="MobiDB-lite"/>
    </source>
</evidence>
<dbReference type="AlphaFoldDB" id="A0A554SFI5"/>
<sequence length="925" mass="96642">MTAAIARAAIGLVGTAALAAGLLAAPAASDAAPAGDGLVISEVYLNGGSSGAVYRNKYVQIANPTDTAVSVRGWSVQYRSATSTGRFSGVIDLGDHTIPAGGQLLVGGNSNGVAGAENPEPDVTSGIAFSGSAGGTLALVRSGGALSGEREAVLDDPALVDLVGYGTSTTYEGSGQAQGYSVRSALARDDDRTDTDDNAGDFSAHDPLPEACGEACDGDTSEPGEPQDATIAQIQGEGAESPLLGQPVRTRGVVTAVYPEGGFDGLYLQTEGTGGEVDLGEHLASDGVFVYSSSLAAQAEVGDHLEITGTVGEYYGLTQLVPRAGGWQVLDDPAQAVKPAEVEFPLSEAERESLESMIVAPANGFTVTDNYQTHQYGQIGLAAGDTPLAQPTDVARPGSPEYEALVLENAERAVSVDDGATVNFLTGVNREAPIPWLTPDNEIRVGARATVTEPMILDYRNDAWKLQPTTRLAAGDEEPLLVEDSTRPGEPADVGGDVRIATFNVLNYFTMLGEEYAAAGKGDCTYYADREGANLTVDSCANNGPRGAANRASFERQEAKIVAAIDRLDAAVVSLEEIENSAAFGEDRDTALRTLVEALNEHAGEQLWDFVPSPEEVPEDEDVIRTAFIYQPDEVELVGESVILEDAAFGNAREPLSQEFRPVGAGEDDDFLIIVNHFKSKGSGTGEDADQGDGQGSSNASRVRQAASLVAFAESEQQRADTELVFLTGDFNAYSKEDPVRVIEDAGYVNVPAEHGADPTYQFGGQMGSLDHVFASSAATERVTGADVWTINAEESIAREYSRFNQNVTQLYDTSPYRASDHNPALIGMSTSGESALGLSASAEPVRWPKGPVVEVSANGDARGAVVVKAGWLPVGIGYLSGGSARVSVLPVVLGPGRHTLEVHYLGGGGFDAEHVAVDAEVRAR</sequence>
<feature type="signal peptide" evidence="2">
    <location>
        <begin position="1"/>
        <end position="19"/>
    </location>
</feature>
<feature type="region of interest" description="Disordered" evidence="1">
    <location>
        <begin position="187"/>
        <end position="227"/>
    </location>
</feature>
<dbReference type="InterPro" id="IPR005135">
    <property type="entry name" value="Endo/exonuclease/phosphatase"/>
</dbReference>
<dbReference type="GO" id="GO:0004519">
    <property type="term" value="F:endonuclease activity"/>
    <property type="evidence" value="ECO:0007669"/>
    <property type="project" value="UniProtKB-KW"/>
</dbReference>
<dbReference type="Pfam" id="PF03372">
    <property type="entry name" value="Exo_endo_phos"/>
    <property type="match status" value="1"/>
</dbReference>
<dbReference type="EMBL" id="VLNT01000003">
    <property type="protein sequence ID" value="TSD65112.1"/>
    <property type="molecule type" value="Genomic_DNA"/>
</dbReference>
<feature type="domain" description="LTD" evidence="3">
    <location>
        <begin position="25"/>
        <end position="167"/>
    </location>
</feature>
<name>A0A554SFI5_9ACTN</name>
<dbReference type="CDD" id="cd04486">
    <property type="entry name" value="YhcR_OBF_like"/>
    <property type="match status" value="1"/>
</dbReference>